<feature type="domain" description="Soluble ligand binding" evidence="3">
    <location>
        <begin position="113"/>
        <end position="165"/>
    </location>
</feature>
<dbReference type="Gene3D" id="3.30.1950.10">
    <property type="entry name" value="wza like domain"/>
    <property type="match status" value="1"/>
</dbReference>
<dbReference type="EMBL" id="JAMOIM010000018">
    <property type="protein sequence ID" value="MCW6510799.1"/>
    <property type="molecule type" value="Genomic_DNA"/>
</dbReference>
<evidence type="ECO:0000259" key="3">
    <source>
        <dbReference type="Pfam" id="PF10531"/>
    </source>
</evidence>
<evidence type="ECO:0000313" key="5">
    <source>
        <dbReference type="Proteomes" id="UP001165667"/>
    </source>
</evidence>
<feature type="domain" description="Polysaccharide export protein N-terminal" evidence="2">
    <location>
        <begin position="35"/>
        <end position="107"/>
    </location>
</feature>
<protein>
    <submittedName>
        <fullName evidence="4">Polysaccharide export protein</fullName>
    </submittedName>
</protein>
<evidence type="ECO:0000259" key="2">
    <source>
        <dbReference type="Pfam" id="PF02563"/>
    </source>
</evidence>
<gene>
    <name evidence="4" type="ORF">M8523_22555</name>
</gene>
<evidence type="ECO:0000256" key="1">
    <source>
        <dbReference type="ARBA" id="ARBA00022729"/>
    </source>
</evidence>
<dbReference type="PANTHER" id="PTHR33619:SF3">
    <property type="entry name" value="POLYSACCHARIDE EXPORT PROTEIN GFCE-RELATED"/>
    <property type="match status" value="1"/>
</dbReference>
<accession>A0AA41YYA2</accession>
<dbReference type="Pfam" id="PF10531">
    <property type="entry name" value="SLBB"/>
    <property type="match status" value="1"/>
</dbReference>
<dbReference type="GO" id="GO:0015159">
    <property type="term" value="F:polysaccharide transmembrane transporter activity"/>
    <property type="evidence" value="ECO:0007669"/>
    <property type="project" value="InterPro"/>
</dbReference>
<proteinExistence type="predicted"/>
<dbReference type="Pfam" id="PF02563">
    <property type="entry name" value="Poly_export"/>
    <property type="match status" value="1"/>
</dbReference>
<keyword evidence="5" id="KW-1185">Reference proteome</keyword>
<evidence type="ECO:0000313" key="4">
    <source>
        <dbReference type="EMBL" id="MCW6510799.1"/>
    </source>
</evidence>
<dbReference type="RefSeq" id="WP_282587172.1">
    <property type="nucleotide sequence ID" value="NZ_JAMOIM010000018.1"/>
</dbReference>
<reference evidence="4" key="1">
    <citation type="submission" date="2022-05" db="EMBL/GenBank/DDBJ databases">
        <authorList>
            <person name="Pankratov T."/>
        </authorList>
    </citation>
    <scope>NUCLEOTIDE SEQUENCE</scope>
    <source>
        <strain evidence="4">BP6-180914</strain>
    </source>
</reference>
<dbReference type="AlphaFoldDB" id="A0AA41YYA2"/>
<dbReference type="Gene3D" id="3.10.560.10">
    <property type="entry name" value="Outer membrane lipoprotein wza domain like"/>
    <property type="match status" value="1"/>
</dbReference>
<keyword evidence="1" id="KW-0732">Signal</keyword>
<dbReference type="InterPro" id="IPR003715">
    <property type="entry name" value="Poly_export_N"/>
</dbReference>
<dbReference type="PROSITE" id="PS51257">
    <property type="entry name" value="PROKAR_LIPOPROTEIN"/>
    <property type="match status" value="1"/>
</dbReference>
<comment type="caution">
    <text evidence="4">The sequence shown here is derived from an EMBL/GenBank/DDBJ whole genome shotgun (WGS) entry which is preliminary data.</text>
</comment>
<name>A0AA41YYA2_9HYPH</name>
<dbReference type="Proteomes" id="UP001165667">
    <property type="component" value="Unassembled WGS sequence"/>
</dbReference>
<dbReference type="PANTHER" id="PTHR33619">
    <property type="entry name" value="POLYSACCHARIDE EXPORT PROTEIN GFCE-RELATED"/>
    <property type="match status" value="1"/>
</dbReference>
<sequence>MLRSFIFQCLAVAFLLGGCAQQNFRNDLFESTLMAPYVLGSGDRIRVLVFGQDALSNTYSVGGAGTISMPLIADVKVFGLTTTQAERTIEARLRGGFLRDPHVSVEVDAYRPFFVLGEVTAAGQYPFINGMTIRKAIAVAGGFTPRGFQKQAQITRVIDGVPVVGRFPLDTPIRPGDTITVEERFF</sequence>
<organism evidence="4 5">
    <name type="scientific">Lichenifustis flavocetrariae</name>
    <dbReference type="NCBI Taxonomy" id="2949735"/>
    <lineage>
        <taxon>Bacteria</taxon>
        <taxon>Pseudomonadati</taxon>
        <taxon>Pseudomonadota</taxon>
        <taxon>Alphaproteobacteria</taxon>
        <taxon>Hyphomicrobiales</taxon>
        <taxon>Lichenihabitantaceae</taxon>
        <taxon>Lichenifustis</taxon>
    </lineage>
</organism>
<dbReference type="InterPro" id="IPR019554">
    <property type="entry name" value="Soluble_ligand-bd"/>
</dbReference>
<dbReference type="InterPro" id="IPR049712">
    <property type="entry name" value="Poly_export"/>
</dbReference>